<name>A0ABV4UTR8_9MICC</name>
<protein>
    <submittedName>
        <fullName evidence="1">Uncharacterized protein</fullName>
    </submittedName>
</protein>
<dbReference type="Proteomes" id="UP001575652">
    <property type="component" value="Unassembled WGS sequence"/>
</dbReference>
<keyword evidence="2" id="KW-1185">Reference proteome</keyword>
<proteinExistence type="predicted"/>
<organism evidence="1 2">
    <name type="scientific">Arthrobacter halodurans</name>
    <dbReference type="NCBI Taxonomy" id="516699"/>
    <lineage>
        <taxon>Bacteria</taxon>
        <taxon>Bacillati</taxon>
        <taxon>Actinomycetota</taxon>
        <taxon>Actinomycetes</taxon>
        <taxon>Micrococcales</taxon>
        <taxon>Micrococcaceae</taxon>
        <taxon>Arthrobacter</taxon>
    </lineage>
</organism>
<reference evidence="1 2" key="1">
    <citation type="submission" date="2024-09" db="EMBL/GenBank/DDBJ databases">
        <authorList>
            <person name="Salinas-Garcia M.A."/>
            <person name="Prieme A."/>
        </authorList>
    </citation>
    <scope>NUCLEOTIDE SEQUENCE [LARGE SCALE GENOMIC DNA]</scope>
    <source>
        <strain evidence="1 2">DSM 21081</strain>
    </source>
</reference>
<accession>A0ABV4UTR8</accession>
<evidence type="ECO:0000313" key="2">
    <source>
        <dbReference type="Proteomes" id="UP001575652"/>
    </source>
</evidence>
<sequence>MVVDDPEAVDVTWEFALNGRVTSVESGFLKDWNYYSTVSVSCMVSVDVGAVRNELSISEETRLGWVLVARCSGSPVISASRPLDVAGGSQELRMELSGSSLGGVLTVELTMVTLDVPTFVTSPFAPSKLGHVVLSRETRLTLEGSGGQVPILPVSFAGQGITNPSTAMWWLKVMSRDLHASADAVLWLWLNTDNKLLQPLLERPDGDVGTTWMHLLRTDFVRQLLREALASEEIDTSEQYPEGSLGELLTSVVNLIAPSIAVARAKFEEDPGRVETELQAIVNKVAN</sequence>
<gene>
    <name evidence="1" type="ORF">ACETWP_16090</name>
</gene>
<comment type="caution">
    <text evidence="1">The sequence shown here is derived from an EMBL/GenBank/DDBJ whole genome shotgun (WGS) entry which is preliminary data.</text>
</comment>
<evidence type="ECO:0000313" key="1">
    <source>
        <dbReference type="EMBL" id="MFB0836110.1"/>
    </source>
</evidence>
<dbReference type="EMBL" id="JBHDLJ010000018">
    <property type="protein sequence ID" value="MFB0836110.1"/>
    <property type="molecule type" value="Genomic_DNA"/>
</dbReference>
<dbReference type="RefSeq" id="WP_373973286.1">
    <property type="nucleotide sequence ID" value="NZ_JBHDLJ010000018.1"/>
</dbReference>